<evidence type="ECO:0000256" key="2">
    <source>
        <dbReference type="ARBA" id="ARBA00005810"/>
    </source>
</evidence>
<dbReference type="UniPathway" id="UPA00077">
    <property type="reaction ID" value="UER00155"/>
</dbReference>
<dbReference type="GO" id="GO:0046656">
    <property type="term" value="P:folic acid biosynthetic process"/>
    <property type="evidence" value="ECO:0007669"/>
    <property type="project" value="UniProtKB-KW"/>
</dbReference>
<organism evidence="14">
    <name type="scientific">uncultured Desulfobacteraceae bacterium</name>
    <dbReference type="NCBI Taxonomy" id="218296"/>
    <lineage>
        <taxon>Bacteria</taxon>
        <taxon>Pseudomonadati</taxon>
        <taxon>Thermodesulfobacteriota</taxon>
        <taxon>Desulfobacteria</taxon>
        <taxon>Desulfobacterales</taxon>
        <taxon>Desulfobacteraceae</taxon>
        <taxon>environmental samples</taxon>
    </lineage>
</organism>
<evidence type="ECO:0000256" key="9">
    <source>
        <dbReference type="ARBA" id="ARBA00022909"/>
    </source>
</evidence>
<evidence type="ECO:0000313" key="14">
    <source>
        <dbReference type="EMBL" id="VEN73059.1"/>
    </source>
</evidence>
<evidence type="ECO:0000256" key="5">
    <source>
        <dbReference type="ARBA" id="ARBA00022679"/>
    </source>
</evidence>
<sequence length="165" mass="18516">MKKSHTAYICAGSNIGKRLENCRNGIGAIADSGKSVVTELSRFYQTEPVDYIDQDWFVNAAARIETILEPFDLLAELKSIEKKAGRDGSGPRFGPRVLDMDIVLFDDLVLKSPGLEIPHPRMHKRRFVLKPICDIGKDVIHPIFKRDMGSLLDTLDERSQGVFLC</sequence>
<evidence type="ECO:0000256" key="11">
    <source>
        <dbReference type="ARBA" id="ARBA00029766"/>
    </source>
</evidence>
<dbReference type="GO" id="GO:0046654">
    <property type="term" value="P:tetrahydrofolate biosynthetic process"/>
    <property type="evidence" value="ECO:0007669"/>
    <property type="project" value="UniProtKB-UniPathway"/>
</dbReference>
<comment type="function">
    <text evidence="10">Catalyzes the transfer of pyrophosphate from adenosine triphosphate (ATP) to 6-hydroxymethyl-7,8-dihydropterin, an enzymatic step in folate biosynthesis pathway.</text>
</comment>
<dbReference type="PANTHER" id="PTHR43071">
    <property type="entry name" value="2-AMINO-4-HYDROXY-6-HYDROXYMETHYLDIHYDROPTERIDINE PYROPHOSPHOKINASE"/>
    <property type="match status" value="1"/>
</dbReference>
<evidence type="ECO:0000256" key="1">
    <source>
        <dbReference type="ARBA" id="ARBA00005051"/>
    </source>
</evidence>
<dbReference type="SUPFAM" id="SSF55083">
    <property type="entry name" value="6-hydroxymethyl-7,8-dihydropterin pyrophosphokinase, HPPK"/>
    <property type="match status" value="1"/>
</dbReference>
<evidence type="ECO:0000256" key="3">
    <source>
        <dbReference type="ARBA" id="ARBA00013253"/>
    </source>
</evidence>
<dbReference type="Pfam" id="PF01288">
    <property type="entry name" value="HPPK"/>
    <property type="match status" value="1"/>
</dbReference>
<name>A0A484HJM6_9BACT</name>
<accession>A0A484HJM6</accession>
<evidence type="ECO:0000256" key="6">
    <source>
        <dbReference type="ARBA" id="ARBA00022741"/>
    </source>
</evidence>
<dbReference type="EC" id="2.7.6.3" evidence="3"/>
<dbReference type="GO" id="GO:0016301">
    <property type="term" value="F:kinase activity"/>
    <property type="evidence" value="ECO:0007669"/>
    <property type="project" value="UniProtKB-KW"/>
</dbReference>
<keyword evidence="5 14" id="KW-0808">Transferase</keyword>
<evidence type="ECO:0000259" key="13">
    <source>
        <dbReference type="Pfam" id="PF01288"/>
    </source>
</evidence>
<protein>
    <recommendedName>
        <fullName evidence="4">2-amino-4-hydroxy-6-hydroxymethyldihydropteridine pyrophosphokinase</fullName>
        <ecNumber evidence="3">2.7.6.3</ecNumber>
    </recommendedName>
    <alternativeName>
        <fullName evidence="11">6-hydroxymethyl-7,8-dihydropterin pyrophosphokinase</fullName>
    </alternativeName>
    <alternativeName>
        <fullName evidence="12">7,8-dihydro-6-hydroxymethylpterin-pyrophosphokinase</fullName>
    </alternativeName>
</protein>
<keyword evidence="7 14" id="KW-0418">Kinase</keyword>
<reference evidence="14" key="1">
    <citation type="submission" date="2019-01" db="EMBL/GenBank/DDBJ databases">
        <authorList>
            <consortium name="Genoscope - CEA"/>
            <person name="William W."/>
        </authorList>
    </citation>
    <scope>NUCLEOTIDE SEQUENCE</scope>
    <source>
        <strain evidence="14">CR-1</strain>
    </source>
</reference>
<evidence type="ECO:0000256" key="4">
    <source>
        <dbReference type="ARBA" id="ARBA00016218"/>
    </source>
</evidence>
<dbReference type="EMBL" id="CAACVI010000003">
    <property type="protein sequence ID" value="VEN73059.1"/>
    <property type="molecule type" value="Genomic_DNA"/>
</dbReference>
<dbReference type="InterPro" id="IPR035907">
    <property type="entry name" value="Hppk_sf"/>
</dbReference>
<dbReference type="CDD" id="cd00483">
    <property type="entry name" value="HPPK"/>
    <property type="match status" value="1"/>
</dbReference>
<dbReference type="PANTHER" id="PTHR43071:SF1">
    <property type="entry name" value="2-AMINO-4-HYDROXY-6-HYDROXYMETHYLDIHYDROPTERIDINE PYROPHOSPHOKINASE"/>
    <property type="match status" value="1"/>
</dbReference>
<evidence type="ECO:0000256" key="12">
    <source>
        <dbReference type="ARBA" id="ARBA00033413"/>
    </source>
</evidence>
<dbReference type="GO" id="GO:0005524">
    <property type="term" value="F:ATP binding"/>
    <property type="evidence" value="ECO:0007669"/>
    <property type="project" value="UniProtKB-KW"/>
</dbReference>
<dbReference type="InterPro" id="IPR000550">
    <property type="entry name" value="Hppk"/>
</dbReference>
<evidence type="ECO:0000256" key="8">
    <source>
        <dbReference type="ARBA" id="ARBA00022840"/>
    </source>
</evidence>
<dbReference type="NCBIfam" id="TIGR01498">
    <property type="entry name" value="folK"/>
    <property type="match status" value="1"/>
</dbReference>
<comment type="pathway">
    <text evidence="1">Cofactor biosynthesis; tetrahydrofolate biosynthesis; 2-amino-4-hydroxy-6-hydroxymethyl-7,8-dihydropteridine diphosphate from 7,8-dihydroneopterin triphosphate: step 4/4.</text>
</comment>
<keyword evidence="9" id="KW-0289">Folate biosynthesis</keyword>
<keyword evidence="6" id="KW-0547">Nucleotide-binding</keyword>
<feature type="domain" description="7,8-dihydro-6-hydroxymethylpterin-pyrophosphokinase" evidence="13">
    <location>
        <begin position="8"/>
        <end position="135"/>
    </location>
</feature>
<evidence type="ECO:0000256" key="7">
    <source>
        <dbReference type="ARBA" id="ARBA00022777"/>
    </source>
</evidence>
<keyword evidence="8" id="KW-0067">ATP-binding</keyword>
<proteinExistence type="inferred from homology"/>
<dbReference type="Gene3D" id="3.30.70.560">
    <property type="entry name" value="7,8-Dihydro-6-hydroxymethylpterin-pyrophosphokinase HPPK"/>
    <property type="match status" value="1"/>
</dbReference>
<dbReference type="AlphaFoldDB" id="A0A484HJM6"/>
<comment type="similarity">
    <text evidence="2">Belongs to the HPPK family.</text>
</comment>
<gene>
    <name evidence="14" type="primary">folK</name>
    <name evidence="14" type="ORF">EPICR_110026</name>
</gene>
<evidence type="ECO:0000256" key="10">
    <source>
        <dbReference type="ARBA" id="ARBA00029409"/>
    </source>
</evidence>
<dbReference type="GO" id="GO:0003848">
    <property type="term" value="F:2-amino-4-hydroxy-6-hydroxymethyldihydropteridine diphosphokinase activity"/>
    <property type="evidence" value="ECO:0007669"/>
    <property type="project" value="UniProtKB-EC"/>
</dbReference>